<organism evidence="1">
    <name type="scientific">marine metagenome</name>
    <dbReference type="NCBI Taxonomy" id="408172"/>
    <lineage>
        <taxon>unclassified sequences</taxon>
        <taxon>metagenomes</taxon>
        <taxon>ecological metagenomes</taxon>
    </lineage>
</organism>
<evidence type="ECO:0008006" key="2">
    <source>
        <dbReference type="Google" id="ProtNLM"/>
    </source>
</evidence>
<reference evidence="1" key="1">
    <citation type="submission" date="2018-05" db="EMBL/GenBank/DDBJ databases">
        <authorList>
            <person name="Lanie J.A."/>
            <person name="Ng W.-L."/>
            <person name="Kazmierczak K.M."/>
            <person name="Andrzejewski T.M."/>
            <person name="Davidsen T.M."/>
            <person name="Wayne K.J."/>
            <person name="Tettelin H."/>
            <person name="Glass J.I."/>
            <person name="Rusch D."/>
            <person name="Podicherti R."/>
            <person name="Tsui H.-C.T."/>
            <person name="Winkler M.E."/>
        </authorList>
    </citation>
    <scope>NUCLEOTIDE SEQUENCE</scope>
</reference>
<protein>
    <recommendedName>
        <fullName evidence="2">SRPBCC family protein</fullName>
    </recommendedName>
</protein>
<accession>A0A381TTC5</accession>
<evidence type="ECO:0000313" key="1">
    <source>
        <dbReference type="EMBL" id="SVA19280.1"/>
    </source>
</evidence>
<name>A0A381TTC5_9ZZZZ</name>
<dbReference type="AlphaFoldDB" id="A0A381TTC5"/>
<gene>
    <name evidence="1" type="ORF">METZ01_LOCUS72134</name>
</gene>
<dbReference type="EMBL" id="UINC01005130">
    <property type="protein sequence ID" value="SVA19280.1"/>
    <property type="molecule type" value="Genomic_DNA"/>
</dbReference>
<dbReference type="SUPFAM" id="SSF55961">
    <property type="entry name" value="Bet v1-like"/>
    <property type="match status" value="1"/>
</dbReference>
<proteinExistence type="predicted"/>
<sequence length="143" mass="15522">MVAPRREYTTVVIEREIAAPRTVAFDALCTLISKATGGYVLDGYPAPHGLGARLEFSLGDLDLVEEVISFEPPWRRVYELAGAPVALYQGTTLFTDRGAACLMAWSLLIDPLPDGRSNDFVADAEAFLTRFADAVKARAEAEA</sequence>